<comment type="caution">
    <text evidence="1">The sequence shown here is derived from an EMBL/GenBank/DDBJ whole genome shotgun (WGS) entry which is preliminary data.</text>
</comment>
<reference evidence="1" key="1">
    <citation type="journal article" date="2014" name="Int. J. Syst. Evol. Microbiol.">
        <title>Complete genome sequence of Corynebacterium casei LMG S-19264T (=DSM 44701T), isolated from a smear-ripened cheese.</title>
        <authorList>
            <consortium name="US DOE Joint Genome Institute (JGI-PGF)"/>
            <person name="Walter F."/>
            <person name="Albersmeier A."/>
            <person name="Kalinowski J."/>
            <person name="Ruckert C."/>
        </authorList>
    </citation>
    <scope>NUCLEOTIDE SEQUENCE</scope>
    <source>
        <strain evidence="1">JCM 4369</strain>
    </source>
</reference>
<evidence type="ECO:0000313" key="1">
    <source>
        <dbReference type="EMBL" id="GGV17820.1"/>
    </source>
</evidence>
<dbReference type="Pfam" id="PF12028">
    <property type="entry name" value="DUF3515"/>
    <property type="match status" value="1"/>
</dbReference>
<name>A0A918MDR2_9ACTN</name>
<dbReference type="EMBL" id="BMTD01000019">
    <property type="protein sequence ID" value="GGV17820.1"/>
    <property type="molecule type" value="Genomic_DNA"/>
</dbReference>
<gene>
    <name evidence="1" type="ORF">GCM10010260_66850</name>
</gene>
<dbReference type="RefSeq" id="WP_191877216.1">
    <property type="nucleotide sequence ID" value="NZ_BMTD01000019.1"/>
</dbReference>
<proteinExistence type="predicted"/>
<evidence type="ECO:0008006" key="3">
    <source>
        <dbReference type="Google" id="ProtNLM"/>
    </source>
</evidence>
<keyword evidence="2" id="KW-1185">Reference proteome</keyword>
<organism evidence="1 2">
    <name type="scientific">Streptomyces filipinensis</name>
    <dbReference type="NCBI Taxonomy" id="66887"/>
    <lineage>
        <taxon>Bacteria</taxon>
        <taxon>Bacillati</taxon>
        <taxon>Actinomycetota</taxon>
        <taxon>Actinomycetes</taxon>
        <taxon>Kitasatosporales</taxon>
        <taxon>Streptomycetaceae</taxon>
        <taxon>Streptomyces</taxon>
    </lineage>
</organism>
<accession>A0A918MDR2</accession>
<reference evidence="1" key="2">
    <citation type="submission" date="2020-09" db="EMBL/GenBank/DDBJ databases">
        <authorList>
            <person name="Sun Q."/>
            <person name="Ohkuma M."/>
        </authorList>
    </citation>
    <scope>NUCLEOTIDE SEQUENCE</scope>
    <source>
        <strain evidence="1">JCM 4369</strain>
    </source>
</reference>
<sequence length="162" mass="17504">MRTRARRRRAAAALAAGGLALGGVLVARELASPVFGMRQGPLAKDPACARIAAHYPDRLDGDRRDPVSYEGLTAWGHGRVRLRCGLNPPAGTKDPCIAVNGVDWVLRETAARDGHDLLVTYGRRPAVEITLADSVRQTDTVLMRLSRLVAPVRQTDHCLAAH</sequence>
<dbReference type="AlphaFoldDB" id="A0A918MDR2"/>
<dbReference type="InterPro" id="IPR021903">
    <property type="entry name" value="DUF3515"/>
</dbReference>
<evidence type="ECO:0000313" key="2">
    <source>
        <dbReference type="Proteomes" id="UP000618795"/>
    </source>
</evidence>
<dbReference type="Proteomes" id="UP000618795">
    <property type="component" value="Unassembled WGS sequence"/>
</dbReference>
<protein>
    <recommendedName>
        <fullName evidence="3">Secreted protein</fullName>
    </recommendedName>
</protein>